<dbReference type="Proteomes" id="UP000070433">
    <property type="component" value="Chromosome"/>
</dbReference>
<organism evidence="2 3">
    <name type="scientific">Ramlibacter tataouinensis</name>
    <dbReference type="NCBI Taxonomy" id="94132"/>
    <lineage>
        <taxon>Bacteria</taxon>
        <taxon>Pseudomonadati</taxon>
        <taxon>Pseudomonadota</taxon>
        <taxon>Betaproteobacteria</taxon>
        <taxon>Burkholderiales</taxon>
        <taxon>Comamonadaceae</taxon>
        <taxon>Ramlibacter</taxon>
    </lineage>
</organism>
<dbReference type="OrthoDB" id="5502479at2"/>
<dbReference type="AlphaFoldDB" id="A0A127JT13"/>
<dbReference type="PATRIC" id="fig|94132.3.peg.1850"/>
<evidence type="ECO:0000256" key="1">
    <source>
        <dbReference type="SAM" id="SignalP"/>
    </source>
</evidence>
<keyword evidence="1" id="KW-0732">Signal</keyword>
<reference evidence="2 3" key="1">
    <citation type="journal article" date="2014" name="Int. J. Syst. Evol. Microbiol.">
        <title>Ramlibacter solisilvae sp. nov., isolated from forest soil, and emended description of the genus Ramlibacter.</title>
        <authorList>
            <person name="Lee H.J."/>
            <person name="Lee S.H."/>
            <person name="Lee S.S."/>
            <person name="Lee J.S."/>
            <person name="Kim Y."/>
            <person name="Kim S.C."/>
            <person name="Jeon C.O."/>
        </authorList>
    </citation>
    <scope>NUCLEOTIDE SEQUENCE [LARGE SCALE GENOMIC DNA]</scope>
    <source>
        <strain evidence="2 3">5-10</strain>
    </source>
</reference>
<dbReference type="EMBL" id="CP010951">
    <property type="protein sequence ID" value="AMO23013.1"/>
    <property type="molecule type" value="Genomic_DNA"/>
</dbReference>
<feature type="signal peptide" evidence="1">
    <location>
        <begin position="1"/>
        <end position="19"/>
    </location>
</feature>
<gene>
    <name evidence="2" type="ORF">UC35_09075</name>
</gene>
<dbReference type="Pfam" id="PF11219">
    <property type="entry name" value="DUF3014"/>
    <property type="match status" value="1"/>
</dbReference>
<evidence type="ECO:0008006" key="4">
    <source>
        <dbReference type="Google" id="ProtNLM"/>
    </source>
</evidence>
<feature type="chain" id="PRO_5007449683" description="DUF3014 domain-containing protein" evidence="1">
    <location>
        <begin position="20"/>
        <end position="271"/>
    </location>
</feature>
<keyword evidence="3" id="KW-1185">Reference proteome</keyword>
<sequence length="271" mass="29555">MKAKHVLMLAAVVVAFALAAIWWRSQQQGAVAPTQIASGSVPPASAPAAVPSPPVTHVIEPPTTAAPMTTADIEPALVELLGRKAVSLFLQTDSFVQGFVATVDNLGRQHAPASKWPVQPTTGRFTVQIQDSETAIAADNSRRYTPFVQLVESVDTGRAVDLYVRLYPLLQQAYEELGYPKRNFNDRLIEVIDQLLATPDAAEPVAVVLTEVKGPIPSTRPWVRYQYADPALESLSAGQKILLRMGAVNERRLKAKLADVRRGLMRRSTTR</sequence>
<protein>
    <recommendedName>
        <fullName evidence="4">DUF3014 domain-containing protein</fullName>
    </recommendedName>
</protein>
<proteinExistence type="predicted"/>
<evidence type="ECO:0000313" key="3">
    <source>
        <dbReference type="Proteomes" id="UP000070433"/>
    </source>
</evidence>
<evidence type="ECO:0000313" key="2">
    <source>
        <dbReference type="EMBL" id="AMO23013.1"/>
    </source>
</evidence>
<dbReference type="RefSeq" id="WP_061498274.1">
    <property type="nucleotide sequence ID" value="NZ_CP010951.1"/>
</dbReference>
<name>A0A127JT13_9BURK</name>
<accession>A0A127JT13</accession>
<dbReference type="InterPro" id="IPR021382">
    <property type="entry name" value="DUF3014"/>
</dbReference>